<organism evidence="1 2">
    <name type="scientific">Rhodococcus opacus</name>
    <name type="common">Nocardia opaca</name>
    <dbReference type="NCBI Taxonomy" id="37919"/>
    <lineage>
        <taxon>Bacteria</taxon>
        <taxon>Bacillati</taxon>
        <taxon>Actinomycetota</taxon>
        <taxon>Actinomycetes</taxon>
        <taxon>Mycobacteriales</taxon>
        <taxon>Nocardiaceae</taxon>
        <taxon>Rhodococcus</taxon>
    </lineage>
</organism>
<gene>
    <name evidence="1" type="ORF">R1CP_37580</name>
</gene>
<dbReference type="EMBL" id="CP009112">
    <property type="protein sequence ID" value="ANS32117.1"/>
    <property type="molecule type" value="Genomic_DNA"/>
</dbReference>
<name>A0A1B1KHN6_RHOOP</name>
<proteinExistence type="predicted"/>
<dbReference type="RefSeq" id="WP_155773099.1">
    <property type="nucleotide sequence ID" value="NZ_CP009112.1"/>
</dbReference>
<keyword evidence="1" id="KW-0614">Plasmid</keyword>
<evidence type="ECO:0000313" key="2">
    <source>
        <dbReference type="Proteomes" id="UP000186108"/>
    </source>
</evidence>
<evidence type="ECO:0000313" key="1">
    <source>
        <dbReference type="EMBL" id="ANS32117.1"/>
    </source>
</evidence>
<protein>
    <submittedName>
        <fullName evidence="1">Putative membrane protein</fullName>
    </submittedName>
</protein>
<sequence>MGTGHVGDGLILVPLYFLRANLALLVPHLPSGRSARCARRLVPLELDTHRARPRRYRPWPAPHSTPRRLGYEMLHDGLIVTG</sequence>
<dbReference type="AlphaFoldDB" id="A0A1B1KHN6"/>
<accession>A0A1B1KHN6</accession>
<dbReference type="Proteomes" id="UP000186108">
    <property type="component" value="Plasmid pR1CP1"/>
</dbReference>
<reference evidence="1 2" key="1">
    <citation type="submission" date="2014-07" db="EMBL/GenBank/DDBJ databases">
        <authorList>
            <person name="Zhang J.E."/>
            <person name="Yang H."/>
            <person name="Guo J."/>
            <person name="Deng Z."/>
            <person name="Luo H."/>
            <person name="Luo M."/>
            <person name="Zhao B."/>
        </authorList>
    </citation>
    <scope>NUCLEOTIDE SEQUENCE [LARGE SCALE GENOMIC DNA]</scope>
    <source>
        <strain evidence="1 2">1CP</strain>
        <plasmid evidence="2">Plasmid pr1cp1</plasmid>
    </source>
</reference>
<geneLocation type="plasmid" evidence="2">
    <name>pr1cp1</name>
</geneLocation>